<sequence>MAAEYEVLATISIGLILGIGLGLIGILLGKLLAPSRDFPRKRERYECANPPKGRARGLFMMQYYPYLILFLTLEPIMIYSFLFLLETHKYPVNALILFSSIVGMLIPPLIFGIHSARRLELWSAP</sequence>
<feature type="transmembrane region" description="Helical" evidence="7">
    <location>
        <begin position="12"/>
        <end position="33"/>
    </location>
</feature>
<dbReference type="Gene3D" id="1.20.58.1610">
    <property type="entry name" value="NADH:ubiquinone/plastoquinone oxidoreductase, chain 3"/>
    <property type="match status" value="1"/>
</dbReference>
<evidence type="ECO:0000313" key="11">
    <source>
        <dbReference type="Proteomes" id="UP000316217"/>
    </source>
</evidence>
<dbReference type="Pfam" id="PF00507">
    <property type="entry name" value="Oxidored_q4"/>
    <property type="match status" value="1"/>
</dbReference>
<evidence type="ECO:0000256" key="3">
    <source>
        <dbReference type="ARBA" id="ARBA00022448"/>
    </source>
</evidence>
<evidence type="ECO:0000313" key="8">
    <source>
        <dbReference type="EMBL" id="RSN75078.1"/>
    </source>
</evidence>
<comment type="subcellular location">
    <subcellularLocation>
        <location evidence="1">Membrane</location>
    </subcellularLocation>
</comment>
<dbReference type="Proteomes" id="UP000277582">
    <property type="component" value="Unassembled WGS sequence"/>
</dbReference>
<feature type="transmembrane region" description="Helical" evidence="7">
    <location>
        <begin position="63"/>
        <end position="84"/>
    </location>
</feature>
<dbReference type="EMBL" id="RCOS01000080">
    <property type="protein sequence ID" value="RSN75078.1"/>
    <property type="molecule type" value="Genomic_DNA"/>
</dbReference>
<evidence type="ECO:0000256" key="6">
    <source>
        <dbReference type="ARBA" id="ARBA00023136"/>
    </source>
</evidence>
<evidence type="ECO:0000256" key="2">
    <source>
        <dbReference type="ARBA" id="ARBA00008472"/>
    </source>
</evidence>
<keyword evidence="5 7" id="KW-1133">Transmembrane helix</keyword>
<dbReference type="GO" id="GO:0008137">
    <property type="term" value="F:NADH dehydrogenase (ubiquinone) activity"/>
    <property type="evidence" value="ECO:0007669"/>
    <property type="project" value="InterPro"/>
</dbReference>
<comment type="caution">
    <text evidence="8">The sequence shown here is derived from an EMBL/GenBank/DDBJ whole genome shotgun (WGS) entry which is preliminary data.</text>
</comment>
<dbReference type="EMBL" id="RXII01000027">
    <property type="protein sequence ID" value="RZN63020.1"/>
    <property type="molecule type" value="Genomic_DNA"/>
</dbReference>
<evidence type="ECO:0000313" key="10">
    <source>
        <dbReference type="Proteomes" id="UP000277582"/>
    </source>
</evidence>
<dbReference type="NCBIfam" id="NF004729">
    <property type="entry name" value="PRK06073.1-5"/>
    <property type="match status" value="1"/>
</dbReference>
<proteinExistence type="inferred from homology"/>
<evidence type="ECO:0000256" key="7">
    <source>
        <dbReference type="SAM" id="Phobius"/>
    </source>
</evidence>
<comment type="similarity">
    <text evidence="2">Belongs to the complex I subunit 3 family.</text>
</comment>
<evidence type="ECO:0008006" key="12">
    <source>
        <dbReference type="Google" id="ProtNLM"/>
    </source>
</evidence>
<protein>
    <recommendedName>
        <fullName evidence="12">NADH-quinone oxidoreductase subunit A</fullName>
    </recommendedName>
</protein>
<dbReference type="RefSeq" id="WP_125671291.1">
    <property type="nucleotide sequence ID" value="NZ_RCOS01000080.1"/>
</dbReference>
<keyword evidence="6 7" id="KW-0472">Membrane</keyword>
<reference evidence="8 10" key="1">
    <citation type="submission" date="2018-10" db="EMBL/GenBank/DDBJ databases">
        <title>Co-occurring genomic capacity for anaerobic methane metabolism and dissimilatory sulfite reduction discovered in the Korarchaeota.</title>
        <authorList>
            <person name="Mckay L.J."/>
            <person name="Dlakic M."/>
            <person name="Fields M.W."/>
            <person name="Delmont T.O."/>
            <person name="Eren A.M."/>
            <person name="Jay Z.J."/>
            <person name="Klingelsmith K.B."/>
            <person name="Rusch D.B."/>
            <person name="Inskeep W.P."/>
        </authorList>
    </citation>
    <scope>NUCLEOTIDE SEQUENCE [LARGE SCALE GENOMIC DNA]</scope>
    <source>
        <strain evidence="8 10">MDKW</strain>
    </source>
</reference>
<dbReference type="AlphaFoldDB" id="A0A429GMJ1"/>
<name>A0A429GMJ1_9CREN</name>
<dbReference type="InterPro" id="IPR000440">
    <property type="entry name" value="NADH_UbQ/plastoQ_OxRdtase_su3"/>
</dbReference>
<keyword evidence="3" id="KW-0813">Transport</keyword>
<evidence type="ECO:0000256" key="5">
    <source>
        <dbReference type="ARBA" id="ARBA00022989"/>
    </source>
</evidence>
<dbReference type="PANTHER" id="PTHR11058:SF9">
    <property type="entry name" value="NADH-UBIQUINONE OXIDOREDUCTASE CHAIN 3"/>
    <property type="match status" value="1"/>
</dbReference>
<dbReference type="OrthoDB" id="9823at2157"/>
<dbReference type="InterPro" id="IPR038430">
    <property type="entry name" value="NDAH_ubi_oxred_su3_sf"/>
</dbReference>
<dbReference type="GO" id="GO:0030964">
    <property type="term" value="C:NADH dehydrogenase complex"/>
    <property type="evidence" value="ECO:0007669"/>
    <property type="project" value="TreeGrafter"/>
</dbReference>
<dbReference type="PANTHER" id="PTHR11058">
    <property type="entry name" value="NADH-UBIQUINONE OXIDOREDUCTASE CHAIN 3"/>
    <property type="match status" value="1"/>
</dbReference>
<keyword evidence="4 7" id="KW-0812">Transmembrane</keyword>
<gene>
    <name evidence="8" type="ORF">D6D85_06920</name>
    <name evidence="9" type="ORF">EF810_01580</name>
</gene>
<evidence type="ECO:0000313" key="9">
    <source>
        <dbReference type="EMBL" id="RZN63020.1"/>
    </source>
</evidence>
<dbReference type="Proteomes" id="UP000316217">
    <property type="component" value="Unassembled WGS sequence"/>
</dbReference>
<reference evidence="9 11" key="2">
    <citation type="journal article" date="2019" name="Nat. Microbiol.">
        <title>Wide diversity of methane and short-chain alkane metabolisms in uncultured archaea.</title>
        <authorList>
            <person name="Borrel G."/>
            <person name="Adam P.S."/>
            <person name="McKay L.J."/>
            <person name="Chen L.X."/>
            <person name="Sierra-Garcia I.N."/>
            <person name="Sieber C.M."/>
            <person name="Letourneur Q."/>
            <person name="Ghozlane A."/>
            <person name="Andersen G.L."/>
            <person name="Li W.J."/>
            <person name="Hallam S.J."/>
            <person name="Muyzer G."/>
            <person name="de Oliveira V.M."/>
            <person name="Inskeep W.P."/>
            <person name="Banfield J.F."/>
            <person name="Gribaldo S."/>
        </authorList>
    </citation>
    <scope>NUCLEOTIDE SEQUENCE [LARGE SCALE GENOMIC DNA]</scope>
    <source>
        <strain evidence="9">NM4</strain>
    </source>
</reference>
<feature type="transmembrane region" description="Helical" evidence="7">
    <location>
        <begin position="90"/>
        <end position="113"/>
    </location>
</feature>
<accession>A0A429GMJ1</accession>
<evidence type="ECO:0000256" key="4">
    <source>
        <dbReference type="ARBA" id="ARBA00022692"/>
    </source>
</evidence>
<evidence type="ECO:0000256" key="1">
    <source>
        <dbReference type="ARBA" id="ARBA00004370"/>
    </source>
</evidence>
<organism evidence="8 10">
    <name type="scientific">Candidatus Methanodesulfokora washburnensis</name>
    <dbReference type="NCBI Taxonomy" id="2478471"/>
    <lineage>
        <taxon>Archaea</taxon>
        <taxon>Thermoproteota</taxon>
        <taxon>Candidatus Korarchaeia</taxon>
        <taxon>Candidatus Korarchaeia incertae sedis</taxon>
        <taxon>Candidatus Methanodesulfokora</taxon>
    </lineage>
</organism>
<keyword evidence="10" id="KW-1185">Reference proteome</keyword>